<dbReference type="AlphaFoldDB" id="A0A3N4KY63"/>
<evidence type="ECO:0000313" key="3">
    <source>
        <dbReference type="Proteomes" id="UP000277580"/>
    </source>
</evidence>
<dbReference type="EMBL" id="ML119141">
    <property type="protein sequence ID" value="RPB10705.1"/>
    <property type="molecule type" value="Genomic_DNA"/>
</dbReference>
<accession>A0A3N4KY63</accession>
<name>A0A3N4KY63_9PEZI</name>
<protein>
    <submittedName>
        <fullName evidence="2">Uncharacterized protein</fullName>
    </submittedName>
</protein>
<dbReference type="OrthoDB" id="5413828at2759"/>
<keyword evidence="3" id="KW-1185">Reference proteome</keyword>
<dbReference type="Proteomes" id="UP000277580">
    <property type="component" value="Unassembled WGS sequence"/>
</dbReference>
<feature type="region of interest" description="Disordered" evidence="1">
    <location>
        <begin position="337"/>
        <end position="372"/>
    </location>
</feature>
<proteinExistence type="predicted"/>
<organism evidence="2 3">
    <name type="scientific">Morchella conica CCBAS932</name>
    <dbReference type="NCBI Taxonomy" id="1392247"/>
    <lineage>
        <taxon>Eukaryota</taxon>
        <taxon>Fungi</taxon>
        <taxon>Dikarya</taxon>
        <taxon>Ascomycota</taxon>
        <taxon>Pezizomycotina</taxon>
        <taxon>Pezizomycetes</taxon>
        <taxon>Pezizales</taxon>
        <taxon>Morchellaceae</taxon>
        <taxon>Morchella</taxon>
    </lineage>
</organism>
<feature type="compositionally biased region" description="Low complexity" evidence="1">
    <location>
        <begin position="351"/>
        <end position="369"/>
    </location>
</feature>
<sequence>MSDSTNTGQDTADVALTEQMAAGTSIVNSSGSINTIQTTSIDVPQSGNDALPFSGSGNDGRHRIRRVAPTNSIGPMLIGSHLGLGAFGDLLIPLADPRQPIQQSNPAIDTPSSDVHTLQRRMATLRRIQHAARTFVNTAPQLQHRGTSDVLSGLHESVQRWNHFDTATMVITIDSILCSVGEIMRATADIEALNSALLAMRMTGATESMPTPTQINNGVTAAAFLDAIASMATEIGVFHEPESHAYHTVVRSGGVVRVIPAHPLNVIQPVAAMGLADGSASAISATRSGLTTTSEPGIMGLSDTQLTELERLRVAMVAVLSLSVGRFPIVPPTPANSLSNLSPPPSPPPSDSSSGSSSSIPSGSRPSTPVNSIIDTDAELMGSLEGLPQMVGVLILELVVEHNWCSQVSAEIACTRAGYVELGELEGENSTEARAREAIWAQQEETLNIARDAVRAAQEDLLNEEGQDQWVGWQREYYLRAI</sequence>
<evidence type="ECO:0000256" key="1">
    <source>
        <dbReference type="SAM" id="MobiDB-lite"/>
    </source>
</evidence>
<gene>
    <name evidence="2" type="ORF">P167DRAFT_547015</name>
</gene>
<reference evidence="2 3" key="1">
    <citation type="journal article" date="2018" name="Nat. Ecol. Evol.">
        <title>Pezizomycetes genomes reveal the molecular basis of ectomycorrhizal truffle lifestyle.</title>
        <authorList>
            <person name="Murat C."/>
            <person name="Payen T."/>
            <person name="Noel B."/>
            <person name="Kuo A."/>
            <person name="Morin E."/>
            <person name="Chen J."/>
            <person name="Kohler A."/>
            <person name="Krizsan K."/>
            <person name="Balestrini R."/>
            <person name="Da Silva C."/>
            <person name="Montanini B."/>
            <person name="Hainaut M."/>
            <person name="Levati E."/>
            <person name="Barry K.W."/>
            <person name="Belfiori B."/>
            <person name="Cichocki N."/>
            <person name="Clum A."/>
            <person name="Dockter R.B."/>
            <person name="Fauchery L."/>
            <person name="Guy J."/>
            <person name="Iotti M."/>
            <person name="Le Tacon F."/>
            <person name="Lindquist E.A."/>
            <person name="Lipzen A."/>
            <person name="Malagnac F."/>
            <person name="Mello A."/>
            <person name="Molinier V."/>
            <person name="Miyauchi S."/>
            <person name="Poulain J."/>
            <person name="Riccioni C."/>
            <person name="Rubini A."/>
            <person name="Sitrit Y."/>
            <person name="Splivallo R."/>
            <person name="Traeger S."/>
            <person name="Wang M."/>
            <person name="Zifcakova L."/>
            <person name="Wipf D."/>
            <person name="Zambonelli A."/>
            <person name="Paolocci F."/>
            <person name="Nowrousian M."/>
            <person name="Ottonello S."/>
            <person name="Baldrian P."/>
            <person name="Spatafora J.W."/>
            <person name="Henrissat B."/>
            <person name="Nagy L.G."/>
            <person name="Aury J.M."/>
            <person name="Wincker P."/>
            <person name="Grigoriev I.V."/>
            <person name="Bonfante P."/>
            <person name="Martin F.M."/>
        </authorList>
    </citation>
    <scope>NUCLEOTIDE SEQUENCE [LARGE SCALE GENOMIC DNA]</scope>
    <source>
        <strain evidence="2 3">CCBAS932</strain>
    </source>
</reference>
<dbReference type="InParanoid" id="A0A3N4KY63"/>
<evidence type="ECO:0000313" key="2">
    <source>
        <dbReference type="EMBL" id="RPB10705.1"/>
    </source>
</evidence>